<feature type="region of interest" description="Disordered" evidence="9">
    <location>
        <begin position="517"/>
        <end position="664"/>
    </location>
</feature>
<dbReference type="InterPro" id="IPR050589">
    <property type="entry name" value="Ikaros_C2H2-ZF"/>
</dbReference>
<evidence type="ECO:0000259" key="10">
    <source>
        <dbReference type="PROSITE" id="PS50157"/>
    </source>
</evidence>
<dbReference type="PANTHER" id="PTHR24404:SF114">
    <property type="entry name" value="KLUMPFUSS, ISOFORM B-RELATED"/>
    <property type="match status" value="1"/>
</dbReference>
<dbReference type="Proteomes" id="UP001164746">
    <property type="component" value="Chromosome 7"/>
</dbReference>
<evidence type="ECO:0000313" key="12">
    <source>
        <dbReference type="Proteomes" id="UP001164746"/>
    </source>
</evidence>
<feature type="compositionally biased region" description="Polar residues" evidence="9">
    <location>
        <begin position="1011"/>
        <end position="1020"/>
    </location>
</feature>
<gene>
    <name evidence="11" type="ORF">MAR_036138</name>
</gene>
<feature type="domain" description="C2H2-type" evidence="10">
    <location>
        <begin position="890"/>
        <end position="917"/>
    </location>
</feature>
<feature type="domain" description="C2H2-type" evidence="10">
    <location>
        <begin position="798"/>
        <end position="825"/>
    </location>
</feature>
<dbReference type="PANTHER" id="PTHR24404">
    <property type="entry name" value="ZINC FINGER PROTEIN"/>
    <property type="match status" value="1"/>
</dbReference>
<evidence type="ECO:0000256" key="9">
    <source>
        <dbReference type="SAM" id="MobiDB-lite"/>
    </source>
</evidence>
<dbReference type="Gene3D" id="3.30.160.60">
    <property type="entry name" value="Classic Zinc Finger"/>
    <property type="match status" value="3"/>
</dbReference>
<feature type="region of interest" description="Disordered" evidence="9">
    <location>
        <begin position="908"/>
        <end position="985"/>
    </location>
</feature>
<evidence type="ECO:0000256" key="6">
    <source>
        <dbReference type="ARBA" id="ARBA00023125"/>
    </source>
</evidence>
<feature type="compositionally biased region" description="Polar residues" evidence="9">
    <location>
        <begin position="585"/>
        <end position="613"/>
    </location>
</feature>
<evidence type="ECO:0000256" key="1">
    <source>
        <dbReference type="ARBA" id="ARBA00004123"/>
    </source>
</evidence>
<feature type="region of interest" description="Disordered" evidence="9">
    <location>
        <begin position="1001"/>
        <end position="1020"/>
    </location>
</feature>
<evidence type="ECO:0000256" key="8">
    <source>
        <dbReference type="PROSITE-ProRule" id="PRU00042"/>
    </source>
</evidence>
<evidence type="ECO:0000256" key="5">
    <source>
        <dbReference type="ARBA" id="ARBA00022833"/>
    </source>
</evidence>
<evidence type="ECO:0000256" key="3">
    <source>
        <dbReference type="ARBA" id="ARBA00022737"/>
    </source>
</evidence>
<keyword evidence="7" id="KW-0539">Nucleus</keyword>
<keyword evidence="5" id="KW-0862">Zinc</keyword>
<feature type="compositionally biased region" description="Low complexity" evidence="9">
    <location>
        <begin position="968"/>
        <end position="981"/>
    </location>
</feature>
<keyword evidence="2" id="KW-0479">Metal-binding</keyword>
<dbReference type="SUPFAM" id="SSF57667">
    <property type="entry name" value="beta-beta-alpha zinc fingers"/>
    <property type="match status" value="2"/>
</dbReference>
<dbReference type="InterPro" id="IPR013087">
    <property type="entry name" value="Znf_C2H2_type"/>
</dbReference>
<organism evidence="11 12">
    <name type="scientific">Mya arenaria</name>
    <name type="common">Soft-shell clam</name>
    <dbReference type="NCBI Taxonomy" id="6604"/>
    <lineage>
        <taxon>Eukaryota</taxon>
        <taxon>Metazoa</taxon>
        <taxon>Spiralia</taxon>
        <taxon>Lophotrochozoa</taxon>
        <taxon>Mollusca</taxon>
        <taxon>Bivalvia</taxon>
        <taxon>Autobranchia</taxon>
        <taxon>Heteroconchia</taxon>
        <taxon>Euheterodonta</taxon>
        <taxon>Imparidentia</taxon>
        <taxon>Neoheterodontei</taxon>
        <taxon>Myida</taxon>
        <taxon>Myoidea</taxon>
        <taxon>Myidae</taxon>
        <taxon>Mya</taxon>
    </lineage>
</organism>
<comment type="subcellular location">
    <subcellularLocation>
        <location evidence="1">Nucleus</location>
    </subcellularLocation>
</comment>
<sequence>MRRLEDGPGTKIGVTPDVLEVNRAQTQPQGSMMGGPGHGGAQGYSGGQIEEPGMESAAVCSISVSLSRSIENLSASGFGENQLSQAVSEGVIRSRSEYGNTLSVTSKFIPSARSFESALGNDGSKQGPGQEHAKQFFTNTAHSFESTLPRYKSIDHDIDQGSDIRITEPMSPDKEDQNSKKSKLQMPETFAGNVLEIPINMDTRRRHSFNGNEDRLEASIFAMKHSNSGEEPRRKQVLRKQIAIDVEDPLRSDSPGKHSPRSITVSAEEEKRVLSHYNIDSHSHFGQHNHHVTVIRTTPSAIERNSSKEDQKFLPLHFRGRQPESTRSAESLNKQYHGCLSPEIQRFKPTINIISNESGLSTQYRSRYLDPARESFRAGRGFSSGSEDSPGPSSREPSPFRKEAMRAVSPYSKERYKLSTPTPVIKTQVKKEASEIGYELNKQSSSGSSDTGSGPTFPEYCANIVITSETGEVVECKAEDFSETFEVPEGVHRRHVHPGNFKKHLHARYLQSLRSRFSSSSTDTSQEHLSQERSDSFRSSSEVFDSTENENSREKDGNTYLRPIFTTRGSSETSEDNDVAMESVIKTSPRSSHSPDQQPLDLSQGLSTESQPDGLQVTGPKISVESPPKHQQRGRPGLSPHGLAARSHLGHHAHSDPDLLSPSVSLLQASSPGVFARSPHLQPPINTNPQSPLCSVPEGDRIFQFNFPSPFEGAHIHVHSDPEFGSPISPGLHFTFPPRSLMSQSASEVTRLAVSPRAFYPNQQTHVHPHLHGHSRSFDSASMLSVEQRRAMSDAEAYLCPVCGQVFPSYDNLAKHMAKHLPTETVRSGDNKIHYCKVCNRSFSRSDMLTRHMRLHTGLKPYECSDCGQVFSRSDHLNTHKRTHTGEKPYRCPQCPYAACRRDMITRHMRTHNKRSAKRGKYLSVPERESHELRKSSLSSTDTTSSQELSSRTFSVSSGDSFDLECGSQSSSRLKSRSLASMDSSEMEFTMTKSKMWSSPSAESGVFEQDPTPQFKTKGQVISQSRSFESKMEIGKKFLSAQHFRQMRNISSTSFESFESHDDILSRTDSIAEDASELGQREDQSSTLPITPESLEKCSLVEKTENSSTC</sequence>
<name>A0ABY7EM38_MYAAR</name>
<dbReference type="EMBL" id="CP111018">
    <property type="protein sequence ID" value="WAR11062.1"/>
    <property type="molecule type" value="Genomic_DNA"/>
</dbReference>
<evidence type="ECO:0000256" key="2">
    <source>
        <dbReference type="ARBA" id="ARBA00022723"/>
    </source>
</evidence>
<feature type="compositionally biased region" description="Low complexity" evidence="9">
    <location>
        <begin position="537"/>
        <end position="546"/>
    </location>
</feature>
<feature type="region of interest" description="Disordered" evidence="9">
    <location>
        <begin position="148"/>
        <end position="184"/>
    </location>
</feature>
<feature type="compositionally biased region" description="Low complexity" evidence="9">
    <location>
        <begin position="378"/>
        <end position="397"/>
    </location>
</feature>
<feature type="compositionally biased region" description="Low complexity" evidence="9">
    <location>
        <begin position="936"/>
        <end position="951"/>
    </location>
</feature>
<feature type="compositionally biased region" description="Basic and acidic residues" evidence="9">
    <location>
        <begin position="525"/>
        <end position="536"/>
    </location>
</feature>
<keyword evidence="12" id="KW-1185">Reference proteome</keyword>
<proteinExistence type="predicted"/>
<protein>
    <submittedName>
        <fullName evidence="11">ZSC22-like protein</fullName>
    </submittedName>
</protein>
<feature type="domain" description="C2H2-type" evidence="10">
    <location>
        <begin position="862"/>
        <end position="889"/>
    </location>
</feature>
<feature type="compositionally biased region" description="Basic and acidic residues" evidence="9">
    <location>
        <begin position="1094"/>
        <end position="1110"/>
    </location>
</feature>
<feature type="compositionally biased region" description="Basic residues" evidence="9">
    <location>
        <begin position="908"/>
        <end position="921"/>
    </location>
</feature>
<dbReference type="PROSITE" id="PS50157">
    <property type="entry name" value="ZINC_FINGER_C2H2_2"/>
    <property type="match status" value="4"/>
</dbReference>
<feature type="domain" description="C2H2-type" evidence="10">
    <location>
        <begin position="834"/>
        <end position="861"/>
    </location>
</feature>
<keyword evidence="4 8" id="KW-0863">Zinc-finger</keyword>
<feature type="compositionally biased region" description="Basic and acidic residues" evidence="9">
    <location>
        <begin position="926"/>
        <end position="935"/>
    </location>
</feature>
<dbReference type="SMART" id="SM00355">
    <property type="entry name" value="ZnF_C2H2"/>
    <property type="match status" value="4"/>
</dbReference>
<dbReference type="Pfam" id="PF13912">
    <property type="entry name" value="zf-C2H2_6"/>
    <property type="match status" value="1"/>
</dbReference>
<dbReference type="InterPro" id="IPR036236">
    <property type="entry name" value="Znf_C2H2_sf"/>
</dbReference>
<dbReference type="Pfam" id="PF00096">
    <property type="entry name" value="zf-C2H2"/>
    <property type="match status" value="3"/>
</dbReference>
<accession>A0ABY7EM38</accession>
<feature type="region of interest" description="Disordered" evidence="9">
    <location>
        <begin position="377"/>
        <end position="415"/>
    </location>
</feature>
<evidence type="ECO:0000313" key="11">
    <source>
        <dbReference type="EMBL" id="WAR11062.1"/>
    </source>
</evidence>
<feature type="region of interest" description="Disordered" evidence="9">
    <location>
        <begin position="1067"/>
        <end position="1110"/>
    </location>
</feature>
<evidence type="ECO:0000256" key="4">
    <source>
        <dbReference type="ARBA" id="ARBA00022771"/>
    </source>
</evidence>
<reference evidence="11" key="1">
    <citation type="submission" date="2022-11" db="EMBL/GenBank/DDBJ databases">
        <title>Centuries of genome instability and evolution in soft-shell clam transmissible cancer (bioRxiv).</title>
        <authorList>
            <person name="Hart S.F.M."/>
            <person name="Yonemitsu M.A."/>
            <person name="Giersch R.M."/>
            <person name="Beal B.F."/>
            <person name="Arriagada G."/>
            <person name="Davis B.W."/>
            <person name="Ostrander E.A."/>
            <person name="Goff S.P."/>
            <person name="Metzger M.J."/>
        </authorList>
    </citation>
    <scope>NUCLEOTIDE SEQUENCE</scope>
    <source>
        <strain evidence="11">MELC-2E11</strain>
        <tissue evidence="11">Siphon/mantle</tissue>
    </source>
</reference>
<dbReference type="PROSITE" id="PS00028">
    <property type="entry name" value="ZINC_FINGER_C2H2_1"/>
    <property type="match status" value="3"/>
</dbReference>
<feature type="region of interest" description="Disordered" evidence="9">
    <location>
        <begin position="299"/>
        <end position="330"/>
    </location>
</feature>
<evidence type="ECO:0000256" key="7">
    <source>
        <dbReference type="ARBA" id="ARBA00023242"/>
    </source>
</evidence>
<keyword evidence="6" id="KW-0238">DNA-binding</keyword>
<keyword evidence="3" id="KW-0677">Repeat</keyword>